<sequence length="88" mass="10114">MSVEIITKEDLEKFKTDLFKELKQLLPAERSEPKRWLKNSDVRKLLNVSLGTLQNLRLNGTLPYTKIGGTTFYRAEEVEKMLAKGSKS</sequence>
<dbReference type="PANTHER" id="PTHR34585:SF22">
    <property type="entry name" value="HELIX-TURN-HELIX DOMAIN-CONTAINING PROTEIN"/>
    <property type="match status" value="1"/>
</dbReference>
<accession>A0A327SQL5</accession>
<dbReference type="Pfam" id="PF12728">
    <property type="entry name" value="HTH_17"/>
    <property type="match status" value="1"/>
</dbReference>
<dbReference type="InterPro" id="IPR009061">
    <property type="entry name" value="DNA-bd_dom_put_sf"/>
</dbReference>
<dbReference type="SUPFAM" id="SSF46955">
    <property type="entry name" value="Putative DNA-binding domain"/>
    <property type="match status" value="1"/>
</dbReference>
<dbReference type="OrthoDB" id="1524679at2"/>
<organism evidence="2 3">
    <name type="scientific">Pedobacter cryoconitis</name>
    <dbReference type="NCBI Taxonomy" id="188932"/>
    <lineage>
        <taxon>Bacteria</taxon>
        <taxon>Pseudomonadati</taxon>
        <taxon>Bacteroidota</taxon>
        <taxon>Sphingobacteriia</taxon>
        <taxon>Sphingobacteriales</taxon>
        <taxon>Sphingobacteriaceae</taxon>
        <taxon>Pedobacter</taxon>
    </lineage>
</organism>
<reference evidence="2 3" key="1">
    <citation type="submission" date="2018-06" db="EMBL/GenBank/DDBJ databases">
        <title>Genomic Encyclopedia of Archaeal and Bacterial Type Strains, Phase II (KMG-II): from individual species to whole genera.</title>
        <authorList>
            <person name="Goeker M."/>
        </authorList>
    </citation>
    <scope>NUCLEOTIDE SEQUENCE [LARGE SCALE GENOMIC DNA]</scope>
    <source>
        <strain evidence="2 3">DSM 14825</strain>
    </source>
</reference>
<gene>
    <name evidence="2" type="ORF">LY11_02379</name>
</gene>
<name>A0A327SQL5_9SPHI</name>
<dbReference type="AlphaFoldDB" id="A0A327SQL5"/>
<dbReference type="Proteomes" id="UP000249754">
    <property type="component" value="Unassembled WGS sequence"/>
</dbReference>
<dbReference type="InterPro" id="IPR041657">
    <property type="entry name" value="HTH_17"/>
</dbReference>
<dbReference type="EMBL" id="QLLR01000009">
    <property type="protein sequence ID" value="RAJ31148.1"/>
    <property type="molecule type" value="Genomic_DNA"/>
</dbReference>
<evidence type="ECO:0000259" key="1">
    <source>
        <dbReference type="Pfam" id="PF12728"/>
    </source>
</evidence>
<proteinExistence type="predicted"/>
<evidence type="ECO:0000313" key="2">
    <source>
        <dbReference type="EMBL" id="RAJ31148.1"/>
    </source>
</evidence>
<evidence type="ECO:0000313" key="3">
    <source>
        <dbReference type="Proteomes" id="UP000249754"/>
    </source>
</evidence>
<feature type="domain" description="Helix-turn-helix" evidence="1">
    <location>
        <begin position="36"/>
        <end position="85"/>
    </location>
</feature>
<dbReference type="PANTHER" id="PTHR34585">
    <property type="match status" value="1"/>
</dbReference>
<dbReference type="RefSeq" id="WP_111633882.1">
    <property type="nucleotide sequence ID" value="NZ_QLLR01000009.1"/>
</dbReference>
<comment type="caution">
    <text evidence="2">The sequence shown here is derived from an EMBL/GenBank/DDBJ whole genome shotgun (WGS) entry which is preliminary data.</text>
</comment>
<protein>
    <submittedName>
        <fullName evidence="2">Helix-turn-helix protein</fullName>
    </submittedName>
</protein>